<dbReference type="EMBL" id="JBHSSW010000005">
    <property type="protein sequence ID" value="MFC6197740.1"/>
    <property type="molecule type" value="Genomic_DNA"/>
</dbReference>
<keyword evidence="2" id="KW-1185">Reference proteome</keyword>
<proteinExistence type="predicted"/>
<sequence length="134" mass="15186">MTIATNKTLASLFAEAKSHEHSLGRAVNTAHPVEREVFGELLTETRDMVYHLEHALELRNMHPEQIDFKRRTDTITPHKLIAEREAIRDTLGQALSEYTTKSSVREVLKTQYSRLSGDGQDKLEILCAAILSDQ</sequence>
<reference evidence="2" key="1">
    <citation type="journal article" date="2019" name="Int. J. Syst. Evol. Microbiol.">
        <title>The Global Catalogue of Microorganisms (GCM) 10K type strain sequencing project: providing services to taxonomists for standard genome sequencing and annotation.</title>
        <authorList>
            <consortium name="The Broad Institute Genomics Platform"/>
            <consortium name="The Broad Institute Genome Sequencing Center for Infectious Disease"/>
            <person name="Wu L."/>
            <person name="Ma J."/>
        </authorList>
    </citation>
    <scope>NUCLEOTIDE SEQUENCE [LARGE SCALE GENOMIC DNA]</scope>
    <source>
        <strain evidence="2">CGMCC-1.15741</strain>
    </source>
</reference>
<organism evidence="1 2">
    <name type="scientific">Ponticaulis profundi</name>
    <dbReference type="NCBI Taxonomy" id="2665222"/>
    <lineage>
        <taxon>Bacteria</taxon>
        <taxon>Pseudomonadati</taxon>
        <taxon>Pseudomonadota</taxon>
        <taxon>Alphaproteobacteria</taxon>
        <taxon>Hyphomonadales</taxon>
        <taxon>Hyphomonadaceae</taxon>
        <taxon>Ponticaulis</taxon>
    </lineage>
</organism>
<dbReference type="Proteomes" id="UP001596303">
    <property type="component" value="Unassembled WGS sequence"/>
</dbReference>
<accession>A0ABW1S7Z5</accession>
<protein>
    <recommendedName>
        <fullName evidence="3">DUF2383 domain-containing protein</fullName>
    </recommendedName>
</protein>
<gene>
    <name evidence="1" type="ORF">ACFQDM_06600</name>
</gene>
<name>A0ABW1S7Z5_9PROT</name>
<evidence type="ECO:0000313" key="2">
    <source>
        <dbReference type="Proteomes" id="UP001596303"/>
    </source>
</evidence>
<evidence type="ECO:0008006" key="3">
    <source>
        <dbReference type="Google" id="ProtNLM"/>
    </source>
</evidence>
<dbReference type="RefSeq" id="WP_377377062.1">
    <property type="nucleotide sequence ID" value="NZ_JBHSSW010000005.1"/>
</dbReference>
<comment type="caution">
    <text evidence="1">The sequence shown here is derived from an EMBL/GenBank/DDBJ whole genome shotgun (WGS) entry which is preliminary data.</text>
</comment>
<evidence type="ECO:0000313" key="1">
    <source>
        <dbReference type="EMBL" id="MFC6197740.1"/>
    </source>
</evidence>